<keyword evidence="3" id="KW-1185">Reference proteome</keyword>
<evidence type="ECO:0000313" key="1">
    <source>
        <dbReference type="EMBL" id="KFD54581.1"/>
    </source>
</evidence>
<evidence type="ECO:0000313" key="3">
    <source>
        <dbReference type="Proteomes" id="UP000030764"/>
    </source>
</evidence>
<organism evidence="2">
    <name type="scientific">Trichuris suis</name>
    <name type="common">pig whipworm</name>
    <dbReference type="NCBI Taxonomy" id="68888"/>
    <lineage>
        <taxon>Eukaryota</taxon>
        <taxon>Metazoa</taxon>
        <taxon>Ecdysozoa</taxon>
        <taxon>Nematoda</taxon>
        <taxon>Enoplea</taxon>
        <taxon>Dorylaimia</taxon>
        <taxon>Trichinellida</taxon>
        <taxon>Trichuridae</taxon>
        <taxon>Trichuris</taxon>
    </lineage>
</organism>
<reference evidence="2 3" key="1">
    <citation type="journal article" date="2014" name="Nat. Genet.">
        <title>Genome and transcriptome of the porcine whipworm Trichuris suis.</title>
        <authorList>
            <person name="Jex A.R."/>
            <person name="Nejsum P."/>
            <person name="Schwarz E.M."/>
            <person name="Hu L."/>
            <person name="Young N.D."/>
            <person name="Hall R.S."/>
            <person name="Korhonen P.K."/>
            <person name="Liao S."/>
            <person name="Thamsborg S."/>
            <person name="Xia J."/>
            <person name="Xu P."/>
            <person name="Wang S."/>
            <person name="Scheerlinck J.P."/>
            <person name="Hofmann A."/>
            <person name="Sternberg P.W."/>
            <person name="Wang J."/>
            <person name="Gasser R.B."/>
        </authorList>
    </citation>
    <scope>NUCLEOTIDE SEQUENCE [LARGE SCALE GENOMIC DNA]</scope>
    <source>
        <strain evidence="2">DCEP-RM93F</strain>
        <strain evidence="1">DCEP-RM93M</strain>
    </source>
</reference>
<name>A0A085NIH3_9BILA</name>
<gene>
    <name evidence="1" type="ORF">M513_04526</name>
    <name evidence="2" type="ORF">M514_04526</name>
</gene>
<dbReference type="EMBL" id="KL363206">
    <property type="protein sequence ID" value="KFD54581.1"/>
    <property type="molecule type" value="Genomic_DNA"/>
</dbReference>
<evidence type="ECO:0000313" key="2">
    <source>
        <dbReference type="EMBL" id="KFD69269.1"/>
    </source>
</evidence>
<accession>A0A085NIH3</accession>
<dbReference type="Proteomes" id="UP000030764">
    <property type="component" value="Unassembled WGS sequence"/>
</dbReference>
<protein>
    <submittedName>
        <fullName evidence="2">Uncharacterized protein</fullName>
    </submittedName>
</protein>
<proteinExistence type="predicted"/>
<dbReference type="EMBL" id="KL367497">
    <property type="protein sequence ID" value="KFD69269.1"/>
    <property type="molecule type" value="Genomic_DNA"/>
</dbReference>
<dbReference type="AlphaFoldDB" id="A0A085NIH3"/>
<dbReference type="Proteomes" id="UP000030758">
    <property type="component" value="Unassembled WGS sequence"/>
</dbReference>
<sequence length="132" mass="14513">MLIVMDEAGKKSVSKRLAVCCWLEAKMSTFTRRGRGKHVRKISVSGVKRVAGRSSKVEGADDVVNMLRKEVESLRLELARSLDVSRVNESSWHAGNESSASSAHQVSHMRGASSYVDMVSVDMTNSLMNAKE</sequence>